<keyword evidence="3 5" id="KW-0288">FMN</keyword>
<dbReference type="Proteomes" id="UP001224392">
    <property type="component" value="Unassembled WGS sequence"/>
</dbReference>
<dbReference type="InterPro" id="IPR012349">
    <property type="entry name" value="Split_barrel_FMN-bd"/>
</dbReference>
<comment type="pathway">
    <text evidence="5">Cofactor metabolism; pyridoxal 5'-phosphate salvage; pyridoxal 5'-phosphate from pyridoxine 5'-phosphate: step 1/1.</text>
</comment>
<evidence type="ECO:0000256" key="5">
    <source>
        <dbReference type="HAMAP-Rule" id="MF_01629"/>
    </source>
</evidence>
<dbReference type="PROSITE" id="PS01064">
    <property type="entry name" value="PYRIDOX_OXIDASE"/>
    <property type="match status" value="1"/>
</dbReference>
<sequence length="211" mass="24523">MDLENWRREYLKSGLNRDDMLDSPFEQFRVWMQEAVRSELSDPSAMCIATVDASGRPTQRIVLLKAFDPSGFVFYTNLGSRKAQDIAANEQVSLHFPWHSLERQVAINGRAEKLSATEALKYFATRPRGSQLAAWASRQSSPISTRQLLMQQFEKMKEKFSDGEIPLPDFWGGYRVVPDRFEFWQGGAQRLHDRFEYTREGEQWDIHRLSP</sequence>
<dbReference type="InterPro" id="IPR000659">
    <property type="entry name" value="Pyridox_Oxase"/>
</dbReference>
<evidence type="ECO:0000256" key="2">
    <source>
        <dbReference type="ARBA" id="ARBA00022630"/>
    </source>
</evidence>
<dbReference type="RefSeq" id="WP_285765131.1">
    <property type="nucleotide sequence ID" value="NZ_BSYJ01000006.1"/>
</dbReference>
<dbReference type="PIRSF" id="PIRSF000190">
    <property type="entry name" value="Pyd_amn-ph_oxd"/>
    <property type="match status" value="1"/>
</dbReference>
<gene>
    <name evidence="5 8" type="primary">pdxH</name>
    <name evidence="8" type="ORF">MNKW57_28450</name>
</gene>
<dbReference type="EMBL" id="BSYJ01000006">
    <property type="protein sequence ID" value="GMG88524.1"/>
    <property type="molecule type" value="Genomic_DNA"/>
</dbReference>
<comment type="catalytic activity">
    <reaction evidence="5">
        <text>pyridoxamine 5'-phosphate + O2 + H2O = pyridoxal 5'-phosphate + H2O2 + NH4(+)</text>
        <dbReference type="Rhea" id="RHEA:15817"/>
        <dbReference type="ChEBI" id="CHEBI:15377"/>
        <dbReference type="ChEBI" id="CHEBI:15379"/>
        <dbReference type="ChEBI" id="CHEBI:16240"/>
        <dbReference type="ChEBI" id="CHEBI:28938"/>
        <dbReference type="ChEBI" id="CHEBI:58451"/>
        <dbReference type="ChEBI" id="CHEBI:597326"/>
        <dbReference type="EC" id="1.4.3.5"/>
    </reaction>
</comment>
<comment type="catalytic activity">
    <reaction evidence="5">
        <text>pyridoxine 5'-phosphate + O2 = pyridoxal 5'-phosphate + H2O2</text>
        <dbReference type="Rhea" id="RHEA:15149"/>
        <dbReference type="ChEBI" id="CHEBI:15379"/>
        <dbReference type="ChEBI" id="CHEBI:16240"/>
        <dbReference type="ChEBI" id="CHEBI:58589"/>
        <dbReference type="ChEBI" id="CHEBI:597326"/>
        <dbReference type="EC" id="1.4.3.5"/>
    </reaction>
</comment>
<feature type="binding site" evidence="5">
    <location>
        <position position="65"/>
    </location>
    <ligand>
        <name>substrate</name>
    </ligand>
</feature>
<evidence type="ECO:0000259" key="6">
    <source>
        <dbReference type="Pfam" id="PF01243"/>
    </source>
</evidence>
<evidence type="ECO:0000256" key="4">
    <source>
        <dbReference type="ARBA" id="ARBA00023002"/>
    </source>
</evidence>
<evidence type="ECO:0000313" key="8">
    <source>
        <dbReference type="EMBL" id="GMG88524.1"/>
    </source>
</evidence>
<feature type="binding site" evidence="5">
    <location>
        <position position="184"/>
    </location>
    <ligand>
        <name>FMN</name>
        <dbReference type="ChEBI" id="CHEBI:58210"/>
    </ligand>
</feature>
<evidence type="ECO:0000256" key="3">
    <source>
        <dbReference type="ARBA" id="ARBA00022643"/>
    </source>
</evidence>
<keyword evidence="2 5" id="KW-0285">Flavoprotein</keyword>
<dbReference type="HAMAP" id="MF_01629">
    <property type="entry name" value="PdxH"/>
    <property type="match status" value="1"/>
</dbReference>
<accession>A0ABQ6M2F0</accession>
<comment type="function">
    <text evidence="5">Catalyzes the oxidation of either pyridoxine 5'-phosphate (PNP) or pyridoxamine 5'-phosphate (PMP) into pyridoxal 5'-phosphate (PLP).</text>
</comment>
<feature type="binding site" evidence="5">
    <location>
        <position position="82"/>
    </location>
    <ligand>
        <name>FMN</name>
        <dbReference type="ChEBI" id="CHEBI:58210"/>
    </ligand>
</feature>
<feature type="binding site" evidence="5">
    <location>
        <position position="122"/>
    </location>
    <ligand>
        <name>substrate</name>
    </ligand>
</feature>
<dbReference type="Gene3D" id="2.30.110.10">
    <property type="entry name" value="Electron Transport, Fmn-binding Protein, Chain A"/>
    <property type="match status" value="1"/>
</dbReference>
<reference evidence="8 9" key="1">
    <citation type="submission" date="2023-04" db="EMBL/GenBank/DDBJ databases">
        <title>Marinobulbifer ophiurae gen. nov., sp. Nov., isolate from tissue of brittle star Ophioplocus japonicus.</title>
        <authorList>
            <person name="Kawano K."/>
            <person name="Sawayama S."/>
            <person name="Nakagawa S."/>
        </authorList>
    </citation>
    <scope>NUCLEOTIDE SEQUENCE [LARGE SCALE GENOMIC DNA]</scope>
    <source>
        <strain evidence="8 9">NKW57</strain>
    </source>
</reference>
<comment type="subunit">
    <text evidence="5">Homodimer.</text>
</comment>
<feature type="domain" description="Pyridoxamine 5'-phosphate oxidase N-terminal" evidence="6">
    <location>
        <begin position="32"/>
        <end position="157"/>
    </location>
</feature>
<comment type="caution">
    <text evidence="8">The sequence shown here is derived from an EMBL/GenBank/DDBJ whole genome shotgun (WGS) entry which is preliminary data.</text>
</comment>
<protein>
    <recommendedName>
        <fullName evidence="5">Pyridoxine/pyridoxamine 5'-phosphate oxidase</fullName>
        <ecNumber evidence="5">1.4.3.5</ecNumber>
    </recommendedName>
    <alternativeName>
        <fullName evidence="5">PNP/PMP oxidase</fullName>
        <shortName evidence="5">PNPOx</shortName>
    </alternativeName>
    <alternativeName>
        <fullName evidence="5">Pyridoxal 5'-phosphate synthase</fullName>
    </alternativeName>
</protein>
<dbReference type="Pfam" id="PF01243">
    <property type="entry name" value="PNPOx_N"/>
    <property type="match status" value="1"/>
</dbReference>
<keyword evidence="5" id="KW-0664">Pyridoxine biosynthesis</keyword>
<evidence type="ECO:0000259" key="7">
    <source>
        <dbReference type="Pfam" id="PF10590"/>
    </source>
</evidence>
<evidence type="ECO:0000256" key="1">
    <source>
        <dbReference type="ARBA" id="ARBA00007301"/>
    </source>
</evidence>
<keyword evidence="9" id="KW-1185">Reference proteome</keyword>
<proteinExistence type="inferred from homology"/>
<dbReference type="InterPro" id="IPR019740">
    <property type="entry name" value="Pyridox_Oxase_CS"/>
</dbReference>
<dbReference type="EC" id="1.4.3.5" evidence="5"/>
<feature type="binding site" evidence="5">
    <location>
        <position position="130"/>
    </location>
    <ligand>
        <name>substrate</name>
    </ligand>
</feature>
<dbReference type="InterPro" id="IPR011576">
    <property type="entry name" value="Pyridox_Oxase_N"/>
</dbReference>
<feature type="binding site" evidence="5">
    <location>
        <begin position="60"/>
        <end position="65"/>
    </location>
    <ligand>
        <name>FMN</name>
        <dbReference type="ChEBI" id="CHEBI:58210"/>
    </ligand>
</feature>
<feature type="domain" description="Pyridoxine 5'-phosphate oxidase dimerisation C-terminal" evidence="7">
    <location>
        <begin position="171"/>
        <end position="211"/>
    </location>
</feature>
<feature type="binding site" evidence="5">
    <location>
        <begin position="139"/>
        <end position="140"/>
    </location>
    <ligand>
        <name>FMN</name>
        <dbReference type="ChEBI" id="CHEBI:58210"/>
    </ligand>
</feature>
<organism evidence="8 9">
    <name type="scientific">Biformimicrobium ophioploci</name>
    <dbReference type="NCBI Taxonomy" id="3036711"/>
    <lineage>
        <taxon>Bacteria</taxon>
        <taxon>Pseudomonadati</taxon>
        <taxon>Pseudomonadota</taxon>
        <taxon>Gammaproteobacteria</taxon>
        <taxon>Cellvibrionales</taxon>
        <taxon>Microbulbiferaceae</taxon>
        <taxon>Biformimicrobium</taxon>
    </lineage>
</organism>
<dbReference type="InterPro" id="IPR019576">
    <property type="entry name" value="Pyridoxamine_oxidase_dimer_C"/>
</dbReference>
<dbReference type="PANTHER" id="PTHR10851">
    <property type="entry name" value="PYRIDOXINE-5-PHOSPHATE OXIDASE"/>
    <property type="match status" value="1"/>
</dbReference>
<feature type="binding site" evidence="5">
    <location>
        <position position="81"/>
    </location>
    <ligand>
        <name>FMN</name>
        <dbReference type="ChEBI" id="CHEBI:58210"/>
    </ligand>
</feature>
<feature type="binding site" evidence="5">
    <location>
        <begin position="190"/>
        <end position="192"/>
    </location>
    <ligand>
        <name>substrate</name>
    </ligand>
</feature>
<evidence type="ECO:0000313" key="9">
    <source>
        <dbReference type="Proteomes" id="UP001224392"/>
    </source>
</evidence>
<comment type="pathway">
    <text evidence="5">Cofactor metabolism; pyridoxal 5'-phosphate salvage; pyridoxal 5'-phosphate from pyridoxamine 5'-phosphate: step 1/1.</text>
</comment>
<comment type="cofactor">
    <cofactor evidence="5">
        <name>FMN</name>
        <dbReference type="ChEBI" id="CHEBI:58210"/>
    </cofactor>
    <text evidence="5">Binds 1 FMN per subunit.</text>
</comment>
<comment type="similarity">
    <text evidence="1 5">Belongs to the pyridoxamine 5'-phosphate oxidase family.</text>
</comment>
<dbReference type="Pfam" id="PF10590">
    <property type="entry name" value="PNP_phzG_C"/>
    <property type="match status" value="1"/>
</dbReference>
<name>A0ABQ6M2F0_9GAMM</name>
<feature type="binding site" evidence="5">
    <location>
        <position position="194"/>
    </location>
    <ligand>
        <name>FMN</name>
        <dbReference type="ChEBI" id="CHEBI:58210"/>
    </ligand>
</feature>
<feature type="binding site" evidence="5">
    <location>
        <position position="104"/>
    </location>
    <ligand>
        <name>FMN</name>
        <dbReference type="ChEBI" id="CHEBI:58210"/>
    </ligand>
</feature>
<dbReference type="NCBIfam" id="TIGR00558">
    <property type="entry name" value="pdxH"/>
    <property type="match status" value="1"/>
</dbReference>
<feature type="binding site" evidence="5">
    <location>
        <position position="126"/>
    </location>
    <ligand>
        <name>substrate</name>
    </ligand>
</feature>
<feature type="binding site" evidence="5">
    <location>
        <begin position="75"/>
        <end position="76"/>
    </location>
    <ligand>
        <name>FMN</name>
        <dbReference type="ChEBI" id="CHEBI:58210"/>
    </ligand>
</feature>
<dbReference type="NCBIfam" id="NF004231">
    <property type="entry name" value="PRK05679.1"/>
    <property type="match status" value="1"/>
</dbReference>
<keyword evidence="4 5" id="KW-0560">Oxidoreductase</keyword>
<dbReference type="PANTHER" id="PTHR10851:SF0">
    <property type="entry name" value="PYRIDOXINE-5'-PHOSPHATE OXIDASE"/>
    <property type="match status" value="1"/>
</dbReference>
<dbReference type="SUPFAM" id="SSF50475">
    <property type="entry name" value="FMN-binding split barrel"/>
    <property type="match status" value="1"/>
</dbReference>